<sequence>MRSTNPGNFLCLEQASERFTSFAPSSFSRH</sequence>
<dbReference type="Proteomes" id="UP000018144">
    <property type="component" value="Unassembled WGS sequence"/>
</dbReference>
<gene>
    <name evidence="1" type="ORF">PCON_12246</name>
</gene>
<proteinExistence type="predicted"/>
<reference evidence="1 2" key="1">
    <citation type="journal article" date="2013" name="PLoS Genet.">
        <title>The genome and development-dependent transcriptomes of Pyronema confluens: a window into fungal evolution.</title>
        <authorList>
            <person name="Traeger S."/>
            <person name="Altegoer F."/>
            <person name="Freitag M."/>
            <person name="Gabaldon T."/>
            <person name="Kempken F."/>
            <person name="Kumar A."/>
            <person name="Marcet-Houben M."/>
            <person name="Poggeler S."/>
            <person name="Stajich J.E."/>
            <person name="Nowrousian M."/>
        </authorList>
    </citation>
    <scope>NUCLEOTIDE SEQUENCE [LARGE SCALE GENOMIC DNA]</scope>
    <source>
        <strain evidence="2">CBS 100304</strain>
        <tissue evidence="1">Vegetative mycelium</tissue>
    </source>
</reference>
<accession>U4L7M4</accession>
<dbReference type="EMBL" id="HF935723">
    <property type="protein sequence ID" value="CCX12652.1"/>
    <property type="molecule type" value="Genomic_DNA"/>
</dbReference>
<protein>
    <submittedName>
        <fullName evidence="1">Uncharacterized protein</fullName>
    </submittedName>
</protein>
<evidence type="ECO:0000313" key="2">
    <source>
        <dbReference type="Proteomes" id="UP000018144"/>
    </source>
</evidence>
<evidence type="ECO:0000313" key="1">
    <source>
        <dbReference type="EMBL" id="CCX12652.1"/>
    </source>
</evidence>
<name>U4L7M4_PYROM</name>
<keyword evidence="2" id="KW-1185">Reference proteome</keyword>
<dbReference type="AlphaFoldDB" id="U4L7M4"/>
<organism evidence="1 2">
    <name type="scientific">Pyronema omphalodes (strain CBS 100304)</name>
    <name type="common">Pyronema confluens</name>
    <dbReference type="NCBI Taxonomy" id="1076935"/>
    <lineage>
        <taxon>Eukaryota</taxon>
        <taxon>Fungi</taxon>
        <taxon>Dikarya</taxon>
        <taxon>Ascomycota</taxon>
        <taxon>Pezizomycotina</taxon>
        <taxon>Pezizomycetes</taxon>
        <taxon>Pezizales</taxon>
        <taxon>Pyronemataceae</taxon>
        <taxon>Pyronema</taxon>
    </lineage>
</organism>